<protein>
    <submittedName>
        <fullName evidence="2">DUF1722 domain-containing protein</fullName>
    </submittedName>
</protein>
<evidence type="ECO:0000313" key="2">
    <source>
        <dbReference type="EMBL" id="HEN41094.1"/>
    </source>
</evidence>
<dbReference type="PIRSF" id="PIRSF037004">
    <property type="entry name" value="UCP037004"/>
    <property type="match status" value="1"/>
</dbReference>
<dbReference type="PANTHER" id="PTHR30087:SF0">
    <property type="entry name" value="INNER MEMBRANE PROTEIN"/>
    <property type="match status" value="1"/>
</dbReference>
<sequence length="317" mass="36500">MTTPSPIRIGVSACLLGEKVRYDGGHKHDRYITDTLGRFFRFVPVCPEVGCGLPVPREAMRLERDGEGVRLVTNKTRVDHTERMLAWCARQVRELEREDLCGFIFKKDSPSSGLFNVKVYSSGMPAKTGRGLFARAVTEHFPLLPVEEEGRLHDMALRENFIERVFAYRRWKDLLAGGRTLGRLVEFHTVHKLLIMAHSPEIYRELGKLVAHGRTIPLEELFNQYLKLFMKALSLHATVRKNTNVLQHIAGYFKKELTGGEKAELQEVIGQYHQRLVPLIVPVTLLRHYIRKYGQDYLLKQVYLSPTPQELMLRNHV</sequence>
<dbReference type="InterPro" id="IPR013560">
    <property type="entry name" value="DUF1722"/>
</dbReference>
<proteinExistence type="predicted"/>
<reference evidence="2" key="1">
    <citation type="journal article" date="2020" name="mSystems">
        <title>Genome- and Community-Level Interaction Insights into Carbon Utilization and Element Cycling Functions of Hydrothermarchaeota in Hydrothermal Sediment.</title>
        <authorList>
            <person name="Zhou Z."/>
            <person name="Liu Y."/>
            <person name="Xu W."/>
            <person name="Pan J."/>
            <person name="Luo Z.H."/>
            <person name="Li M."/>
        </authorList>
    </citation>
    <scope>NUCLEOTIDE SEQUENCE [LARGE SCALE GENOMIC DNA]</scope>
    <source>
        <strain evidence="2">SpSt-349</strain>
    </source>
</reference>
<name>A0A831XD24_GEOME</name>
<organism evidence="2">
    <name type="scientific">Geobacter metallireducens</name>
    <dbReference type="NCBI Taxonomy" id="28232"/>
    <lineage>
        <taxon>Bacteria</taxon>
        <taxon>Pseudomonadati</taxon>
        <taxon>Thermodesulfobacteriota</taxon>
        <taxon>Desulfuromonadia</taxon>
        <taxon>Geobacterales</taxon>
        <taxon>Geobacteraceae</taxon>
        <taxon>Geobacter</taxon>
    </lineage>
</organism>
<dbReference type="InterPro" id="IPR017087">
    <property type="entry name" value="UCP037004"/>
</dbReference>
<dbReference type="InterPro" id="IPR007553">
    <property type="entry name" value="2-thiour_desulf"/>
</dbReference>
<dbReference type="Pfam" id="PF08349">
    <property type="entry name" value="DUF1722"/>
    <property type="match status" value="1"/>
</dbReference>
<comment type="caution">
    <text evidence="2">The sequence shown here is derived from an EMBL/GenBank/DDBJ whole genome shotgun (WGS) entry which is preliminary data.</text>
</comment>
<dbReference type="EMBL" id="DSOV01000007">
    <property type="protein sequence ID" value="HEN41094.1"/>
    <property type="molecule type" value="Genomic_DNA"/>
</dbReference>
<dbReference type="AlphaFoldDB" id="A0A831XD24"/>
<gene>
    <name evidence="2" type="ORF">ENQ87_01775</name>
</gene>
<dbReference type="PANTHER" id="PTHR30087">
    <property type="entry name" value="INNER MEMBRANE PROTEIN"/>
    <property type="match status" value="1"/>
</dbReference>
<evidence type="ECO:0000259" key="1">
    <source>
        <dbReference type="Pfam" id="PF08349"/>
    </source>
</evidence>
<accession>A0A831XD24</accession>
<feature type="domain" description="DUF1722" evidence="1">
    <location>
        <begin position="192"/>
        <end position="308"/>
    </location>
</feature>
<dbReference type="Pfam" id="PF04463">
    <property type="entry name" value="2-thiour_desulf"/>
    <property type="match status" value="1"/>
</dbReference>